<accession>A0A2W5K557</accession>
<sequence>MSSIPNGGSVLCEANAELRLRITEFAETLRTQAHLLGSHGLSEAEFYQSGLFRGAIERLRGQFSASMQEKRDFVRSILNYMQDHDYISDWDSAGDANRHDYVVTMKDGKKAAIELKGCLDGNNTNIFERPPHVSEFIIWSVCSNPGADPRHNVWSGIHTRLSAEIIAREQRIDGLLVWDWICGTLGRRCPKTTTETDRLTVVGPFELPPPCIYLFPGTIPSPRNNPRPTSQNIEQVGILSAFHKCFGGKDEHLNSVEFEVKYQGVETMRTTTIRRKGVAVRQSQPTPIQRS</sequence>
<gene>
    <name evidence="1" type="ORF">DI565_17170</name>
</gene>
<evidence type="ECO:0000313" key="1">
    <source>
        <dbReference type="EMBL" id="PZQ11911.1"/>
    </source>
</evidence>
<proteinExistence type="predicted"/>
<evidence type="ECO:0000313" key="2">
    <source>
        <dbReference type="Proteomes" id="UP000249577"/>
    </source>
</evidence>
<dbReference type="Proteomes" id="UP000249577">
    <property type="component" value="Unassembled WGS sequence"/>
</dbReference>
<protein>
    <submittedName>
        <fullName evidence="1">Uncharacterized protein</fullName>
    </submittedName>
</protein>
<reference evidence="1 2" key="1">
    <citation type="submission" date="2017-08" db="EMBL/GenBank/DDBJ databases">
        <title>Infants hospitalized years apart are colonized by the same room-sourced microbial strains.</title>
        <authorList>
            <person name="Brooks B."/>
            <person name="Olm M.R."/>
            <person name="Firek B.A."/>
            <person name="Baker R."/>
            <person name="Thomas B.C."/>
            <person name="Morowitz M.J."/>
            <person name="Banfield J.F."/>
        </authorList>
    </citation>
    <scope>NUCLEOTIDE SEQUENCE [LARGE SCALE GENOMIC DNA]</scope>
    <source>
        <strain evidence="1">S2_005_003_R2_43</strain>
    </source>
</reference>
<dbReference type="AlphaFoldDB" id="A0A2W5K557"/>
<name>A0A2W5K557_ANCNO</name>
<organism evidence="1 2">
    <name type="scientific">Ancylobacter novellus</name>
    <name type="common">Thiobacillus novellus</name>
    <dbReference type="NCBI Taxonomy" id="921"/>
    <lineage>
        <taxon>Bacteria</taxon>
        <taxon>Pseudomonadati</taxon>
        <taxon>Pseudomonadota</taxon>
        <taxon>Alphaproteobacteria</taxon>
        <taxon>Hyphomicrobiales</taxon>
        <taxon>Xanthobacteraceae</taxon>
        <taxon>Ancylobacter</taxon>
    </lineage>
</organism>
<comment type="caution">
    <text evidence="1">The sequence shown here is derived from an EMBL/GenBank/DDBJ whole genome shotgun (WGS) entry which is preliminary data.</text>
</comment>
<dbReference type="EMBL" id="QFPN01000010">
    <property type="protein sequence ID" value="PZQ11911.1"/>
    <property type="molecule type" value="Genomic_DNA"/>
</dbReference>